<proteinExistence type="predicted"/>
<accession>A0A084B8Y8</accession>
<keyword evidence="2" id="KW-1185">Reference proteome</keyword>
<evidence type="ECO:0000313" key="1">
    <source>
        <dbReference type="EMBL" id="KEY74017.1"/>
    </source>
</evidence>
<dbReference type="Proteomes" id="UP000028045">
    <property type="component" value="Unassembled WGS sequence"/>
</dbReference>
<dbReference type="EMBL" id="KL647681">
    <property type="protein sequence ID" value="KEY74017.1"/>
    <property type="molecule type" value="Genomic_DNA"/>
</dbReference>
<evidence type="ECO:0000313" key="2">
    <source>
        <dbReference type="Proteomes" id="UP000028045"/>
    </source>
</evidence>
<dbReference type="HOGENOM" id="CLU_030046_0_0_1"/>
<dbReference type="AlphaFoldDB" id="A0A084B8Y8"/>
<reference evidence="1 2" key="1">
    <citation type="journal article" date="2014" name="BMC Genomics">
        <title>Comparative genome sequencing reveals chemotype-specific gene clusters in the toxigenic black mold Stachybotrys.</title>
        <authorList>
            <person name="Semeiks J."/>
            <person name="Borek D."/>
            <person name="Otwinowski Z."/>
            <person name="Grishin N.V."/>
        </authorList>
    </citation>
    <scope>NUCLEOTIDE SEQUENCE [LARGE SCALE GENOMIC DNA]</scope>
    <source>
        <strain evidence="2">CBS 109288 / IBT 7711</strain>
    </source>
</reference>
<dbReference type="PANTHER" id="PTHR35179:SF1">
    <property type="entry name" value="INTEGRAL MEMBRANE PROTEIN"/>
    <property type="match status" value="1"/>
</dbReference>
<organism evidence="1 2">
    <name type="scientific">Stachybotrys chartarum (strain CBS 109288 / IBT 7711)</name>
    <name type="common">Toxic black mold</name>
    <name type="synonym">Stilbospora chartarum</name>
    <dbReference type="NCBI Taxonomy" id="1280523"/>
    <lineage>
        <taxon>Eukaryota</taxon>
        <taxon>Fungi</taxon>
        <taxon>Dikarya</taxon>
        <taxon>Ascomycota</taxon>
        <taxon>Pezizomycotina</taxon>
        <taxon>Sordariomycetes</taxon>
        <taxon>Hypocreomycetidae</taxon>
        <taxon>Hypocreales</taxon>
        <taxon>Stachybotryaceae</taxon>
        <taxon>Stachybotrys</taxon>
    </lineage>
</organism>
<gene>
    <name evidence="1" type="ORF">S7711_02610</name>
</gene>
<dbReference type="OrthoDB" id="420564at2759"/>
<protein>
    <submittedName>
        <fullName evidence="1">Uncharacterized protein</fullName>
    </submittedName>
</protein>
<name>A0A084B8Y8_STACB</name>
<dbReference type="PANTHER" id="PTHR35179">
    <property type="entry name" value="PROTEIN CBG02620"/>
    <property type="match status" value="1"/>
</dbReference>
<sequence>MAAQKLCTIDGASIEQTDVAVSSSDGYEVLCSYNWTHQKQPTIYVPGIQFPLTLSQDSGNQSTDKNARRAPKYHYESVFRAIEIMKPTYLFDDVDVLINRNSLRKLLDLCAGRRQESFRINLYTVAKTLIVEMGEETIHKILHGSSQGGYGHNFEAAITAPWQGMEGSVAHDRVLQYELGGLRCAVRFEVDAYIDGTATGPASGMESLVDSFDALQMQPPATSTASGGHQALRVIPHGKLTEQSQSAEIKSWRKLKSTSTVIPQMWFGRTPWLVKGHHDGGTFYKMDVENAGEGFAQWESQERNQCALRKMSSLLEQLRDVVRDTESKSGIAVYLRHGEGSALQVFATTSTRKTLPDDVVARFWSKGHAIPRG</sequence>